<keyword evidence="2" id="KW-1185">Reference proteome</keyword>
<evidence type="ECO:0000313" key="2">
    <source>
        <dbReference type="Proteomes" id="UP000692954"/>
    </source>
</evidence>
<comment type="caution">
    <text evidence="1">The sequence shown here is derived from an EMBL/GenBank/DDBJ whole genome shotgun (WGS) entry which is preliminary data.</text>
</comment>
<evidence type="ECO:0000313" key="1">
    <source>
        <dbReference type="EMBL" id="CAD8107390.1"/>
    </source>
</evidence>
<reference evidence="1" key="1">
    <citation type="submission" date="2021-01" db="EMBL/GenBank/DDBJ databases">
        <authorList>
            <consortium name="Genoscope - CEA"/>
            <person name="William W."/>
        </authorList>
    </citation>
    <scope>NUCLEOTIDE SEQUENCE</scope>
</reference>
<dbReference type="Proteomes" id="UP000692954">
    <property type="component" value="Unassembled WGS sequence"/>
</dbReference>
<dbReference type="AlphaFoldDB" id="A0A8S1PVV5"/>
<organism evidence="1 2">
    <name type="scientific">Paramecium sonneborni</name>
    <dbReference type="NCBI Taxonomy" id="65129"/>
    <lineage>
        <taxon>Eukaryota</taxon>
        <taxon>Sar</taxon>
        <taxon>Alveolata</taxon>
        <taxon>Ciliophora</taxon>
        <taxon>Intramacronucleata</taxon>
        <taxon>Oligohymenophorea</taxon>
        <taxon>Peniculida</taxon>
        <taxon>Parameciidae</taxon>
        <taxon>Paramecium</taxon>
    </lineage>
</organism>
<sequence length="79" mass="9484">MLDQVELTEENNQLIAKIIRQNLRQMEFWIIQIDRFKLQKSSSILGNNNAIQSFYFININYFAFLQLCRIKLQTSRKIS</sequence>
<accession>A0A8S1PVV5</accession>
<dbReference type="EMBL" id="CAJJDN010000088">
    <property type="protein sequence ID" value="CAD8107390.1"/>
    <property type="molecule type" value="Genomic_DNA"/>
</dbReference>
<proteinExistence type="predicted"/>
<name>A0A8S1PVV5_9CILI</name>
<gene>
    <name evidence="1" type="ORF">PSON_ATCC_30995.1.T0880264</name>
</gene>
<protein>
    <submittedName>
        <fullName evidence="1">Uncharacterized protein</fullName>
    </submittedName>
</protein>